<feature type="signal peptide" evidence="1">
    <location>
        <begin position="1"/>
        <end position="19"/>
    </location>
</feature>
<dbReference type="InterPro" id="IPR039448">
    <property type="entry name" value="Beta_helix"/>
</dbReference>
<proteinExistence type="predicted"/>
<evidence type="ECO:0000259" key="2">
    <source>
        <dbReference type="Pfam" id="PF13229"/>
    </source>
</evidence>
<dbReference type="InterPro" id="IPR012334">
    <property type="entry name" value="Pectin_lyas_fold"/>
</dbReference>
<protein>
    <submittedName>
        <fullName evidence="3">Right-handed parallel beta-helix repeat-containing protein</fullName>
    </submittedName>
</protein>
<dbReference type="STRING" id="675511.GCA_000341735_02811"/>
<dbReference type="RefSeq" id="WP_017841301.1">
    <property type="nucleotide sequence ID" value="NZ_CP035467.1"/>
</dbReference>
<sequence>MKIFIPTIFALLLCCPALSATLSVGPERVLKRPSDAARIAKSGDTVVIDAGDYSGDVAVWRQHRLTLRGSDKRARLQANGKSAEGKAIWVIKGNNVVVENIEFSGAAVASLNGAGIRFEGTHLTVRNAHFHDNQMGILTGSNPRSDILIEGSEFNDNTVDYHRHGKLGHNIYIGAIRRFTLRNCYVHDAQTGHNVKSRAQENYLLYNRITDEHGASSYLIDLPNGGDAFIIGNVLRQSPGSDNWTAIAYAGEYNRSNPDQNLYAVNNTFVNDRSRGVFIHNHGNAEVVSINNLLVGNVIPLQGSGRQRHNLRTEGGGFVDRDAFNYRLLPGSPAIGRGTAPGMSSSGVSLRPEFQYRHPLSREKRRERDPIDIGAFAFDGGL</sequence>
<accession>A0A4P9UJ28</accession>
<dbReference type="SUPFAM" id="SSF51126">
    <property type="entry name" value="Pectin lyase-like"/>
    <property type="match status" value="1"/>
</dbReference>
<feature type="chain" id="PRO_5020918179" evidence="1">
    <location>
        <begin position="20"/>
        <end position="382"/>
    </location>
</feature>
<dbReference type="EMBL" id="CP035467">
    <property type="protein sequence ID" value="QCW80987.1"/>
    <property type="molecule type" value="Genomic_DNA"/>
</dbReference>
<name>A0A4P9UJ28_METBY</name>
<reference evidence="4" key="1">
    <citation type="journal article" date="2019" name="J. Bacteriol.">
        <title>A Mutagenic Screen Identifies a TonB-Dependent Receptor Required for the Lanthanide Metal Switch in the Type I Methanotroph 'Methylotuvimicrobium buryatense' 5GB1C.</title>
        <authorList>
            <person name="Groom J.D."/>
            <person name="Ford S.M."/>
            <person name="Pesesky M.W."/>
            <person name="Lidstrom M.E."/>
        </authorList>
    </citation>
    <scope>NUCLEOTIDE SEQUENCE [LARGE SCALE GENOMIC DNA]</scope>
    <source>
        <strain evidence="4">5GB1C</strain>
    </source>
</reference>
<dbReference type="Gene3D" id="2.160.20.10">
    <property type="entry name" value="Single-stranded right-handed beta-helix, Pectin lyase-like"/>
    <property type="match status" value="1"/>
</dbReference>
<feature type="domain" description="Right handed beta helix" evidence="2">
    <location>
        <begin position="83"/>
        <end position="217"/>
    </location>
</feature>
<dbReference type="Proteomes" id="UP000305881">
    <property type="component" value="Chromosome"/>
</dbReference>
<dbReference type="InterPro" id="IPR011050">
    <property type="entry name" value="Pectin_lyase_fold/virulence"/>
</dbReference>
<dbReference type="AlphaFoldDB" id="A0A4P9UJ28"/>
<keyword evidence="4" id="KW-1185">Reference proteome</keyword>
<evidence type="ECO:0000313" key="3">
    <source>
        <dbReference type="EMBL" id="QCW80987.1"/>
    </source>
</evidence>
<dbReference type="SMART" id="SM00710">
    <property type="entry name" value="PbH1"/>
    <property type="match status" value="5"/>
</dbReference>
<evidence type="ECO:0000313" key="4">
    <source>
        <dbReference type="Proteomes" id="UP000305881"/>
    </source>
</evidence>
<dbReference type="InterPro" id="IPR006626">
    <property type="entry name" value="PbH1"/>
</dbReference>
<dbReference type="KEGG" id="mbur:EQU24_00985"/>
<keyword evidence="1" id="KW-0732">Signal</keyword>
<organism evidence="3 4">
    <name type="scientific">Methylotuvimicrobium buryatense</name>
    <name type="common">Methylomicrobium buryatense</name>
    <dbReference type="NCBI Taxonomy" id="95641"/>
    <lineage>
        <taxon>Bacteria</taxon>
        <taxon>Pseudomonadati</taxon>
        <taxon>Pseudomonadota</taxon>
        <taxon>Gammaproteobacteria</taxon>
        <taxon>Methylococcales</taxon>
        <taxon>Methylococcaceae</taxon>
        <taxon>Methylotuvimicrobium</taxon>
    </lineage>
</organism>
<evidence type="ECO:0000256" key="1">
    <source>
        <dbReference type="SAM" id="SignalP"/>
    </source>
</evidence>
<gene>
    <name evidence="3" type="ORF">EQU24_00985</name>
</gene>
<dbReference type="Pfam" id="PF13229">
    <property type="entry name" value="Beta_helix"/>
    <property type="match status" value="1"/>
</dbReference>
<dbReference type="OrthoDB" id="7055135at2"/>